<keyword evidence="8 15" id="KW-0350">Heme biosynthesis</keyword>
<evidence type="ECO:0000313" key="18">
    <source>
        <dbReference type="Proteomes" id="UP000638918"/>
    </source>
</evidence>
<evidence type="ECO:0000256" key="3">
    <source>
        <dbReference type="ARBA" id="ARBA00008392"/>
    </source>
</evidence>
<dbReference type="InterPro" id="IPR015422">
    <property type="entry name" value="PyrdxlP-dep_Trfase_small"/>
</dbReference>
<keyword evidence="6 15" id="KW-0808">Transferase</keyword>
<evidence type="ECO:0000259" key="16">
    <source>
        <dbReference type="Pfam" id="PF00155"/>
    </source>
</evidence>
<comment type="cofactor">
    <cofactor evidence="1 14">
        <name>pyridoxal 5'-phosphate</name>
        <dbReference type="ChEBI" id="CHEBI:597326"/>
    </cofactor>
</comment>
<evidence type="ECO:0000256" key="10">
    <source>
        <dbReference type="ARBA" id="ARBA00031691"/>
    </source>
</evidence>
<keyword evidence="7 14" id="KW-0663">Pyridoxal phosphate</keyword>
<dbReference type="SUPFAM" id="SSF53383">
    <property type="entry name" value="PLP-dependent transferases"/>
    <property type="match status" value="1"/>
</dbReference>
<accession>A0ABR8QXY3</accession>
<keyword evidence="9 15" id="KW-0012">Acyltransferase</keyword>
<dbReference type="PANTHER" id="PTHR13693:SF102">
    <property type="entry name" value="2-AMINO-3-KETOBUTYRATE COENZYME A LIGASE, MITOCHONDRIAL"/>
    <property type="match status" value="1"/>
</dbReference>
<comment type="catalytic activity">
    <reaction evidence="13 15">
        <text>succinyl-CoA + glycine + H(+) = 5-aminolevulinate + CO2 + CoA</text>
        <dbReference type="Rhea" id="RHEA:12921"/>
        <dbReference type="ChEBI" id="CHEBI:15378"/>
        <dbReference type="ChEBI" id="CHEBI:16526"/>
        <dbReference type="ChEBI" id="CHEBI:57287"/>
        <dbReference type="ChEBI" id="CHEBI:57292"/>
        <dbReference type="ChEBI" id="CHEBI:57305"/>
        <dbReference type="ChEBI" id="CHEBI:356416"/>
        <dbReference type="EC" id="2.3.1.37"/>
    </reaction>
</comment>
<evidence type="ECO:0000256" key="5">
    <source>
        <dbReference type="ARBA" id="ARBA00013257"/>
    </source>
</evidence>
<dbReference type="Proteomes" id="UP000638918">
    <property type="component" value="Unassembled WGS sequence"/>
</dbReference>
<comment type="similarity">
    <text evidence="3 14">Belongs to the class-II pyridoxal-phosphate-dependent aminotransferase family.</text>
</comment>
<protein>
    <recommendedName>
        <fullName evidence="5 15">5-aminolevulinate synthase</fullName>
        <ecNumber evidence="5 15">2.3.1.37</ecNumber>
    </recommendedName>
    <alternativeName>
        <fullName evidence="10 15">5-aminolevulinic acid synthase</fullName>
    </alternativeName>
    <alternativeName>
        <fullName evidence="11 15">Delta-ALA synthase</fullName>
    </alternativeName>
    <alternativeName>
        <fullName evidence="12 15">Delta-aminolevulinate synthase</fullName>
    </alternativeName>
</protein>
<dbReference type="InterPro" id="IPR015424">
    <property type="entry name" value="PyrdxlP-dep_Trfase"/>
</dbReference>
<feature type="domain" description="Aminotransferase class I/classII large" evidence="16">
    <location>
        <begin position="70"/>
        <end position="413"/>
    </location>
</feature>
<evidence type="ECO:0000256" key="12">
    <source>
        <dbReference type="ARBA" id="ARBA00032773"/>
    </source>
</evidence>
<proteinExistence type="inferred from homology"/>
<evidence type="ECO:0000313" key="17">
    <source>
        <dbReference type="EMBL" id="MBD7940396.1"/>
    </source>
</evidence>
<dbReference type="InterPro" id="IPR004839">
    <property type="entry name" value="Aminotransferase_I/II_large"/>
</dbReference>
<dbReference type="InterPro" id="IPR010961">
    <property type="entry name" value="4pyrrol_synth_NH2levulA_synth"/>
</dbReference>
<dbReference type="InterPro" id="IPR001917">
    <property type="entry name" value="Aminotrans_II_pyridoxalP_BS"/>
</dbReference>
<evidence type="ECO:0000256" key="7">
    <source>
        <dbReference type="ARBA" id="ARBA00022898"/>
    </source>
</evidence>
<dbReference type="PANTHER" id="PTHR13693">
    <property type="entry name" value="CLASS II AMINOTRANSFERASE/8-AMINO-7-OXONONANOATE SYNTHASE"/>
    <property type="match status" value="1"/>
</dbReference>
<keyword evidence="18" id="KW-1185">Reference proteome</keyword>
<evidence type="ECO:0000256" key="6">
    <source>
        <dbReference type="ARBA" id="ARBA00022679"/>
    </source>
</evidence>
<evidence type="ECO:0000256" key="2">
    <source>
        <dbReference type="ARBA" id="ARBA00005029"/>
    </source>
</evidence>
<dbReference type="GO" id="GO:0003870">
    <property type="term" value="F:5-aminolevulinate synthase activity"/>
    <property type="evidence" value="ECO:0007669"/>
    <property type="project" value="UniProtKB-EC"/>
</dbReference>
<evidence type="ECO:0000256" key="11">
    <source>
        <dbReference type="ARBA" id="ARBA00031945"/>
    </source>
</evidence>
<dbReference type="NCBIfam" id="TIGR01821">
    <property type="entry name" value="5aminolev_synth"/>
    <property type="match status" value="1"/>
</dbReference>
<dbReference type="EMBL" id="JACSQU010000001">
    <property type="protein sequence ID" value="MBD7940396.1"/>
    <property type="molecule type" value="Genomic_DNA"/>
</dbReference>
<evidence type="ECO:0000256" key="4">
    <source>
        <dbReference type="ARBA" id="ARBA00011738"/>
    </source>
</evidence>
<sequence>MDKTGRRAQLGSQSCISERSAALFDYKSAFQNSVDQVRSEGRYRVFADLKRVRGQFPLARRRRADGTQQDVVVWCSNDYLGMGQHPAVVEAMKTAIDLSGAGAGGTRNISGTTRSAVDLEAELASWHQKEAALLFTSGYVANEATLSTLQKILPGLIIFSDALNHASMIAGIRNGGGERHIFRHNDLEHLEELLAAAPVNAPKLIAFESVYSMDGDIADLAGTIALAKKYGALTYLDEVHAVGLYGATGAGVAERDGVLDGIDIVECTLGKAIGVMGGYIAADAVIVDAVRSWASGFIFTTSLPPALTAGALASVRHLKAHPELREAHQERAATLKRRLTEAGIPVLPSVSHIVPVHVGNPVHCKLISDMLLEDFGIYVQPINYPTVPKGTERLRFTPSPDHDDAMIDKLVDAMDKLWSHCNVARRPAAA</sequence>
<evidence type="ECO:0000256" key="15">
    <source>
        <dbReference type="RuleBase" id="RU910713"/>
    </source>
</evidence>
<evidence type="ECO:0000256" key="13">
    <source>
        <dbReference type="ARBA" id="ARBA00047654"/>
    </source>
</evidence>
<dbReference type="Gene3D" id="3.90.1150.10">
    <property type="entry name" value="Aspartate Aminotransferase, domain 1"/>
    <property type="match status" value="1"/>
</dbReference>
<dbReference type="InterPro" id="IPR015421">
    <property type="entry name" value="PyrdxlP-dep_Trfase_major"/>
</dbReference>
<comment type="pathway">
    <text evidence="2 15">Porphyrin-containing compound metabolism; protoporphyrin-IX biosynthesis; 5-aminolevulinate from glycine: step 1/1.</text>
</comment>
<evidence type="ECO:0000256" key="14">
    <source>
        <dbReference type="RuleBase" id="RU003693"/>
    </source>
</evidence>
<comment type="caution">
    <text evidence="17">The sequence shown here is derived from an EMBL/GenBank/DDBJ whole genome shotgun (WGS) entry which is preliminary data.</text>
</comment>
<evidence type="ECO:0000256" key="1">
    <source>
        <dbReference type="ARBA" id="ARBA00001933"/>
    </source>
</evidence>
<dbReference type="InterPro" id="IPR050087">
    <property type="entry name" value="AON_synthase_class-II"/>
</dbReference>
<evidence type="ECO:0000256" key="8">
    <source>
        <dbReference type="ARBA" id="ARBA00023133"/>
    </source>
</evidence>
<dbReference type="CDD" id="cd06454">
    <property type="entry name" value="KBL_like"/>
    <property type="match status" value="1"/>
</dbReference>
<reference evidence="17 18" key="1">
    <citation type="submission" date="2020-08" db="EMBL/GenBank/DDBJ databases">
        <title>A Genomic Blueprint of the Chicken Gut Microbiome.</title>
        <authorList>
            <person name="Gilroy R."/>
            <person name="Ravi A."/>
            <person name="Getino M."/>
            <person name="Pursley I."/>
            <person name="Horton D.L."/>
            <person name="Alikhan N.-F."/>
            <person name="Baker D."/>
            <person name="Gharbi K."/>
            <person name="Hall N."/>
            <person name="Watson M."/>
            <person name="Adriaenssens E.M."/>
            <person name="Foster-Nyarko E."/>
            <person name="Jarju S."/>
            <person name="Secka A."/>
            <person name="Antonio M."/>
            <person name="Oren A."/>
            <person name="Chaudhuri R."/>
            <person name="La Ragione R.M."/>
            <person name="Hildebrand F."/>
            <person name="Pallen M.J."/>
        </authorList>
    </citation>
    <scope>NUCLEOTIDE SEQUENCE [LARGE SCALE GENOMIC DNA]</scope>
    <source>
        <strain evidence="17 18">Sa3CVA3</strain>
    </source>
</reference>
<dbReference type="EC" id="2.3.1.37" evidence="5 15"/>
<dbReference type="PROSITE" id="PS00599">
    <property type="entry name" value="AA_TRANSFER_CLASS_2"/>
    <property type="match status" value="1"/>
</dbReference>
<evidence type="ECO:0000256" key="9">
    <source>
        <dbReference type="ARBA" id="ARBA00023315"/>
    </source>
</evidence>
<name>A0ABR8QXY3_9CAUL</name>
<comment type="subunit">
    <text evidence="4">Homodimer.</text>
</comment>
<organism evidence="17 18">
    <name type="scientific">Brevundimonas guildfordensis</name>
    <dbReference type="NCBI Taxonomy" id="2762241"/>
    <lineage>
        <taxon>Bacteria</taxon>
        <taxon>Pseudomonadati</taxon>
        <taxon>Pseudomonadota</taxon>
        <taxon>Alphaproteobacteria</taxon>
        <taxon>Caulobacterales</taxon>
        <taxon>Caulobacteraceae</taxon>
        <taxon>Brevundimonas</taxon>
    </lineage>
</organism>
<dbReference type="Gene3D" id="3.40.640.10">
    <property type="entry name" value="Type I PLP-dependent aspartate aminotransferase-like (Major domain)"/>
    <property type="match status" value="1"/>
</dbReference>
<dbReference type="Pfam" id="PF00155">
    <property type="entry name" value="Aminotran_1_2"/>
    <property type="match status" value="1"/>
</dbReference>
<gene>
    <name evidence="17" type="primary">hemA</name>
    <name evidence="17" type="ORF">H9656_03250</name>
</gene>